<gene>
    <name evidence="1" type="ORF">N0V84_005528</name>
</gene>
<dbReference type="OrthoDB" id="4979898at2759"/>
<sequence length="192" mass="21673">MCHKTTLFFTVCAHSLKLPTIKCPKRLSWKSKLTMDRCIVTKEAELIRGWCAECEAVFRGDGINSAVVRDFEPRSAAFISQYWAFKSQAGWVGPMDATLFPRDLVERKDEIDCKTINGARYEMYALRGATEAYGAQRICIEKLGCVAPGPADFLAIIEKALRLTIEWGMLGGKDEPEYPWVSHFFAPKEKVP</sequence>
<dbReference type="EMBL" id="JAPEUR010000100">
    <property type="protein sequence ID" value="KAJ4321061.1"/>
    <property type="molecule type" value="Genomic_DNA"/>
</dbReference>
<accession>A0A9W8WDH6</accession>
<proteinExistence type="predicted"/>
<evidence type="ECO:0000313" key="1">
    <source>
        <dbReference type="EMBL" id="KAJ4321061.1"/>
    </source>
</evidence>
<organism evidence="1 2">
    <name type="scientific">Fusarium piperis</name>
    <dbReference type="NCBI Taxonomy" id="1435070"/>
    <lineage>
        <taxon>Eukaryota</taxon>
        <taxon>Fungi</taxon>
        <taxon>Dikarya</taxon>
        <taxon>Ascomycota</taxon>
        <taxon>Pezizomycotina</taxon>
        <taxon>Sordariomycetes</taxon>
        <taxon>Hypocreomycetidae</taxon>
        <taxon>Hypocreales</taxon>
        <taxon>Nectriaceae</taxon>
        <taxon>Fusarium</taxon>
        <taxon>Fusarium solani species complex</taxon>
    </lineage>
</organism>
<keyword evidence="2" id="KW-1185">Reference proteome</keyword>
<protein>
    <submittedName>
        <fullName evidence="1">Uncharacterized protein</fullName>
    </submittedName>
</protein>
<dbReference type="AlphaFoldDB" id="A0A9W8WDH6"/>
<evidence type="ECO:0000313" key="2">
    <source>
        <dbReference type="Proteomes" id="UP001140502"/>
    </source>
</evidence>
<name>A0A9W8WDH6_9HYPO</name>
<comment type="caution">
    <text evidence="1">The sequence shown here is derived from an EMBL/GenBank/DDBJ whole genome shotgun (WGS) entry which is preliminary data.</text>
</comment>
<dbReference type="Proteomes" id="UP001140502">
    <property type="component" value="Unassembled WGS sequence"/>
</dbReference>
<reference evidence="1" key="1">
    <citation type="submission" date="2022-10" db="EMBL/GenBank/DDBJ databases">
        <title>Tapping the CABI collections for fungal endophytes: first genome assemblies for Collariella, Neodidymelliopsis, Ascochyta clinopodiicola, Didymella pomorum, Didymosphaeria variabile, Neocosmospora piperis and Neocucurbitaria cava.</title>
        <authorList>
            <person name="Hill R."/>
        </authorList>
    </citation>
    <scope>NUCLEOTIDE SEQUENCE</scope>
    <source>
        <strain evidence="1">IMI 366586</strain>
    </source>
</reference>